<proteinExistence type="predicted"/>
<evidence type="ECO:0000256" key="1">
    <source>
        <dbReference type="SAM" id="SignalP"/>
    </source>
</evidence>
<comment type="caution">
    <text evidence="2">The sequence shown here is derived from an EMBL/GenBank/DDBJ whole genome shotgun (WGS) entry which is preliminary data.</text>
</comment>
<dbReference type="EMBL" id="MTYJ01000036">
    <property type="protein sequence ID" value="OQV19725.1"/>
    <property type="molecule type" value="Genomic_DNA"/>
</dbReference>
<keyword evidence="1" id="KW-0732">Signal</keyword>
<sequence length="134" mass="14390">MAFKIICLTVLVVFLSDRAVASYSCSYPTINGSWYGESKECVGLVKLKCGAPQTTRWRKGAAVSANTRPGTAIATFCSANGSYKGHAAIYIGPAAAGGIEVYDQWVSQPAWKRVIRRKNDGCNSNNAAAFFVIE</sequence>
<protein>
    <recommendedName>
        <fullName evidence="4">Peptidase C51 domain-containing protein</fullName>
    </recommendedName>
</protein>
<reference evidence="3" key="1">
    <citation type="submission" date="2017-01" db="EMBL/GenBank/DDBJ databases">
        <title>Comparative genomics of anhydrobiosis in the tardigrade Hypsibius dujardini.</title>
        <authorList>
            <person name="Yoshida Y."/>
            <person name="Koutsovoulos G."/>
            <person name="Laetsch D."/>
            <person name="Stevens L."/>
            <person name="Kumar S."/>
            <person name="Horikawa D."/>
            <person name="Ishino K."/>
            <person name="Komine S."/>
            <person name="Tomita M."/>
            <person name="Blaxter M."/>
            <person name="Arakawa K."/>
        </authorList>
    </citation>
    <scope>NUCLEOTIDE SEQUENCE [LARGE SCALE GENOMIC DNA]</scope>
    <source>
        <strain evidence="3">Z151</strain>
    </source>
</reference>
<accession>A0A1W0WX13</accession>
<keyword evidence="3" id="KW-1185">Reference proteome</keyword>
<name>A0A1W0WX13_HYPEX</name>
<gene>
    <name evidence="2" type="ORF">BV898_06264</name>
</gene>
<evidence type="ECO:0000313" key="3">
    <source>
        <dbReference type="Proteomes" id="UP000192578"/>
    </source>
</evidence>
<dbReference type="NCBIfam" id="NF033857">
    <property type="entry name" value="BPSL0067_fam"/>
    <property type="match status" value="1"/>
</dbReference>
<organism evidence="2 3">
    <name type="scientific">Hypsibius exemplaris</name>
    <name type="common">Freshwater tardigrade</name>
    <dbReference type="NCBI Taxonomy" id="2072580"/>
    <lineage>
        <taxon>Eukaryota</taxon>
        <taxon>Metazoa</taxon>
        <taxon>Ecdysozoa</taxon>
        <taxon>Tardigrada</taxon>
        <taxon>Eutardigrada</taxon>
        <taxon>Parachela</taxon>
        <taxon>Hypsibioidea</taxon>
        <taxon>Hypsibiidae</taxon>
        <taxon>Hypsibius</taxon>
    </lineage>
</organism>
<feature type="signal peptide" evidence="1">
    <location>
        <begin position="1"/>
        <end position="22"/>
    </location>
</feature>
<dbReference type="AlphaFoldDB" id="A0A1W0WX13"/>
<dbReference type="InterPro" id="IPR047746">
    <property type="entry name" value="Dae2/Tae2-like"/>
</dbReference>
<dbReference type="OrthoDB" id="6478758at2759"/>
<evidence type="ECO:0008006" key="4">
    <source>
        <dbReference type="Google" id="ProtNLM"/>
    </source>
</evidence>
<dbReference type="Proteomes" id="UP000192578">
    <property type="component" value="Unassembled WGS sequence"/>
</dbReference>
<evidence type="ECO:0000313" key="2">
    <source>
        <dbReference type="EMBL" id="OQV19725.1"/>
    </source>
</evidence>
<feature type="chain" id="PRO_5013229760" description="Peptidase C51 domain-containing protein" evidence="1">
    <location>
        <begin position="23"/>
        <end position="134"/>
    </location>
</feature>